<dbReference type="RefSeq" id="WP_078320043.1">
    <property type="nucleotide sequence ID" value="NZ_FXTS01000006.1"/>
</dbReference>
<dbReference type="AlphaFoldDB" id="A0A1T1H9V5"/>
<dbReference type="STRING" id="966.BTA35_0211860"/>
<gene>
    <name evidence="2" type="ORF">BTA35_0211860</name>
</gene>
<evidence type="ECO:0008006" key="4">
    <source>
        <dbReference type="Google" id="ProtNLM"/>
    </source>
</evidence>
<dbReference type="Pfam" id="PF05751">
    <property type="entry name" value="FixH"/>
    <property type="match status" value="1"/>
</dbReference>
<keyword evidence="1" id="KW-0472">Membrane</keyword>
<dbReference type="EMBL" id="MTSD02000005">
    <property type="protein sequence ID" value="OOV86595.1"/>
    <property type="molecule type" value="Genomic_DNA"/>
</dbReference>
<sequence length="169" mass="19352">MQNPHTKPIAWYKQFWPWFLLVPLIVTVIVGITMLTFSIQVFDGTVNDNYYKEGLAINQTLEKDHKAAELKMAAEVRLDNLTGDVLLTLDGQLESWPTQLKLDFVNPTRAARDYSITLTQVTENHYRGQVEKAPLNLWYMDITPPDGQWRLKGSAEFPVEDTLMLKAGQ</sequence>
<feature type="transmembrane region" description="Helical" evidence="1">
    <location>
        <begin position="15"/>
        <end position="37"/>
    </location>
</feature>
<dbReference type="InterPro" id="IPR008620">
    <property type="entry name" value="FixH"/>
</dbReference>
<evidence type="ECO:0000313" key="3">
    <source>
        <dbReference type="Proteomes" id="UP000190064"/>
    </source>
</evidence>
<keyword evidence="1" id="KW-1133">Transmembrane helix</keyword>
<accession>A0A1T1H9V5</accession>
<comment type="caution">
    <text evidence="2">The sequence shown here is derived from an EMBL/GenBank/DDBJ whole genome shotgun (WGS) entry which is preliminary data.</text>
</comment>
<evidence type="ECO:0000256" key="1">
    <source>
        <dbReference type="SAM" id="Phobius"/>
    </source>
</evidence>
<keyword evidence="1" id="KW-0812">Transmembrane</keyword>
<proteinExistence type="predicted"/>
<organism evidence="2 3">
    <name type="scientific">Oceanospirillum linum</name>
    <dbReference type="NCBI Taxonomy" id="966"/>
    <lineage>
        <taxon>Bacteria</taxon>
        <taxon>Pseudomonadati</taxon>
        <taxon>Pseudomonadota</taxon>
        <taxon>Gammaproteobacteria</taxon>
        <taxon>Oceanospirillales</taxon>
        <taxon>Oceanospirillaceae</taxon>
        <taxon>Oceanospirillum</taxon>
    </lineage>
</organism>
<name>A0A1T1H9V5_OCELI</name>
<keyword evidence="3" id="KW-1185">Reference proteome</keyword>
<evidence type="ECO:0000313" key="2">
    <source>
        <dbReference type="EMBL" id="OOV86595.1"/>
    </source>
</evidence>
<reference evidence="2" key="1">
    <citation type="submission" date="2017-02" db="EMBL/GenBank/DDBJ databases">
        <title>Draft Genome Sequence of the Salt Water Bacterium Oceanospirillum linum ATCC 11336.</title>
        <authorList>
            <person name="Trachtenberg A.M."/>
            <person name="Carney J.G."/>
            <person name="Linnane J.D."/>
            <person name="Rheaume B.A."/>
            <person name="Pitts N.L."/>
            <person name="Mykles D.L."/>
            <person name="Maclea K.S."/>
        </authorList>
    </citation>
    <scope>NUCLEOTIDE SEQUENCE [LARGE SCALE GENOMIC DNA]</scope>
    <source>
        <strain evidence="2">ATCC 11336</strain>
    </source>
</reference>
<dbReference type="Proteomes" id="UP000190064">
    <property type="component" value="Unassembled WGS sequence"/>
</dbReference>
<protein>
    <recommendedName>
        <fullName evidence="4">Nitrogen fixation protein FixH</fullName>
    </recommendedName>
</protein>